<gene>
    <name evidence="3" type="ORF">OD750_009330</name>
</gene>
<sequence length="175" mass="18541">MNKHLGNLTLALVAALAAALATAPRPAHAQFQEPCTIDNPDSCNFPPPGGGGGGTPTGPTYTLQGVIQHQGYEYSSGGFRHAKIRGYSRFANQNNDRVDADYIEVRCYAYGPTGNTMDYDDETNGALVDVHFYSSGYPAIGGSGIVNVQCTHYAENNGVVYNATSSAQIAISNYP</sequence>
<dbReference type="EMBL" id="JAOVZO020000014">
    <property type="protein sequence ID" value="MDC8012747.1"/>
    <property type="molecule type" value="Genomic_DNA"/>
</dbReference>
<accession>A0A9X4BJ02</accession>
<keyword evidence="2" id="KW-0732">Signal</keyword>
<evidence type="ECO:0000313" key="4">
    <source>
        <dbReference type="Proteomes" id="UP001139971"/>
    </source>
</evidence>
<reference evidence="3" key="1">
    <citation type="submission" date="2023-02" db="EMBL/GenBank/DDBJ databases">
        <title>Tahibacter soli sp. nov. isolated from soil.</title>
        <authorList>
            <person name="Baek J.H."/>
            <person name="Lee J.K."/>
            <person name="Choi D.G."/>
            <person name="Jeon C.O."/>
        </authorList>
    </citation>
    <scope>NUCLEOTIDE SEQUENCE</scope>
    <source>
        <strain evidence="3">BL</strain>
    </source>
</reference>
<keyword evidence="4" id="KW-1185">Reference proteome</keyword>
<dbReference type="Proteomes" id="UP001139971">
    <property type="component" value="Unassembled WGS sequence"/>
</dbReference>
<evidence type="ECO:0000256" key="2">
    <source>
        <dbReference type="SAM" id="SignalP"/>
    </source>
</evidence>
<feature type="signal peptide" evidence="2">
    <location>
        <begin position="1"/>
        <end position="29"/>
    </location>
</feature>
<dbReference type="RefSeq" id="WP_263544920.1">
    <property type="nucleotide sequence ID" value="NZ_JAOVZO020000014.1"/>
</dbReference>
<comment type="caution">
    <text evidence="3">The sequence shown here is derived from an EMBL/GenBank/DDBJ whole genome shotgun (WGS) entry which is preliminary data.</text>
</comment>
<protein>
    <submittedName>
        <fullName evidence="3">Uncharacterized protein</fullName>
    </submittedName>
</protein>
<proteinExistence type="predicted"/>
<dbReference type="AlphaFoldDB" id="A0A9X4BJ02"/>
<evidence type="ECO:0000256" key="1">
    <source>
        <dbReference type="SAM" id="MobiDB-lite"/>
    </source>
</evidence>
<organism evidence="3 4">
    <name type="scientific">Tahibacter soli</name>
    <dbReference type="NCBI Taxonomy" id="2983605"/>
    <lineage>
        <taxon>Bacteria</taxon>
        <taxon>Pseudomonadati</taxon>
        <taxon>Pseudomonadota</taxon>
        <taxon>Gammaproteobacteria</taxon>
        <taxon>Lysobacterales</taxon>
        <taxon>Rhodanobacteraceae</taxon>
        <taxon>Tahibacter</taxon>
    </lineage>
</organism>
<feature type="region of interest" description="Disordered" evidence="1">
    <location>
        <begin position="32"/>
        <end position="60"/>
    </location>
</feature>
<name>A0A9X4BJ02_9GAMM</name>
<feature type="chain" id="PRO_5040936908" evidence="2">
    <location>
        <begin position="30"/>
        <end position="175"/>
    </location>
</feature>
<evidence type="ECO:0000313" key="3">
    <source>
        <dbReference type="EMBL" id="MDC8012747.1"/>
    </source>
</evidence>